<keyword evidence="2" id="KW-1133">Transmembrane helix</keyword>
<reference evidence="4" key="1">
    <citation type="journal article" date="2018" name="Nat. Microbiol.">
        <title>Leveraging single-cell genomics to expand the fungal tree of life.</title>
        <authorList>
            <person name="Ahrendt S.R."/>
            <person name="Quandt C.A."/>
            <person name="Ciobanu D."/>
            <person name="Clum A."/>
            <person name="Salamov A."/>
            <person name="Andreopoulos B."/>
            <person name="Cheng J.F."/>
            <person name="Woyke T."/>
            <person name="Pelin A."/>
            <person name="Henrissat B."/>
            <person name="Reynolds N.K."/>
            <person name="Benny G.L."/>
            <person name="Smith M.E."/>
            <person name="James T.Y."/>
            <person name="Grigoriev I.V."/>
        </authorList>
    </citation>
    <scope>NUCLEOTIDE SEQUENCE [LARGE SCALE GENOMIC DNA]</scope>
    <source>
        <strain evidence="4">RSA 468</strain>
    </source>
</reference>
<feature type="compositionally biased region" description="Basic and acidic residues" evidence="1">
    <location>
        <begin position="528"/>
        <end position="538"/>
    </location>
</feature>
<evidence type="ECO:0000313" key="4">
    <source>
        <dbReference type="Proteomes" id="UP000268162"/>
    </source>
</evidence>
<feature type="transmembrane region" description="Helical" evidence="2">
    <location>
        <begin position="257"/>
        <end position="275"/>
    </location>
</feature>
<name>A0A4P9ZPR5_9FUNG</name>
<keyword evidence="4" id="KW-1185">Reference proteome</keyword>
<evidence type="ECO:0000256" key="2">
    <source>
        <dbReference type="SAM" id="Phobius"/>
    </source>
</evidence>
<proteinExistence type="predicted"/>
<accession>A0A4P9ZPR5</accession>
<evidence type="ECO:0000313" key="3">
    <source>
        <dbReference type="EMBL" id="RKP34691.1"/>
    </source>
</evidence>
<keyword evidence="2" id="KW-0472">Membrane</keyword>
<organism evidence="3 4">
    <name type="scientific">Dimargaris cristalligena</name>
    <dbReference type="NCBI Taxonomy" id="215637"/>
    <lineage>
        <taxon>Eukaryota</taxon>
        <taxon>Fungi</taxon>
        <taxon>Fungi incertae sedis</taxon>
        <taxon>Zoopagomycota</taxon>
        <taxon>Kickxellomycotina</taxon>
        <taxon>Dimargaritomycetes</taxon>
        <taxon>Dimargaritales</taxon>
        <taxon>Dimargaritaceae</taxon>
        <taxon>Dimargaris</taxon>
    </lineage>
</organism>
<feature type="transmembrane region" description="Helical" evidence="2">
    <location>
        <begin position="360"/>
        <end position="384"/>
    </location>
</feature>
<feature type="region of interest" description="Disordered" evidence="1">
    <location>
        <begin position="481"/>
        <end position="542"/>
    </location>
</feature>
<dbReference type="AlphaFoldDB" id="A0A4P9ZPR5"/>
<feature type="transmembrane region" description="Helical" evidence="2">
    <location>
        <begin position="435"/>
        <end position="457"/>
    </location>
</feature>
<sequence>MFGYLGAWWRPWLCLLLILGTWARTSYGYFYFHNGNLTRYPSHDPYLLQQSSFNVTGLALLGSFLQKDFACGLEPPSQVLPTRMQGEADALGHLHTEFDATILFFSTLSRHCDSYASVVAQVKDSWEPQALKMGYPPVKVIMFNVRYPMDHPEQFGGPYDQTADTHALNQWDYHIALYPYGSSMVDLSRIARKIESGIVPHEAVTVVSESGPWNQLAMSVAFVALRCIFSILTIATFVVAIGLMAWGIRRRGWRWDYRAALLLIGAGYSAIRIALPPIKDYSVVEDVFLHISFILGNLAYVIFSTLWVRISNEVYTLRSYRHYIYFLWFTLFNYIILVVCAFITKIMFSDKTAVVFIRTVLTLVSTPLIVIANIWQIVIIVIFWRNLRFVRIPPQFRRDYRVITILNVIVTLAFTIISISGKQVGAVWITIPSFIVKFVITTVGDTILICTIFYATASLGALQNSYLTTLEIAWNLNVVDRPSSSSDSTASSPDMEKRSHPFAPGEAVTTPPGPSLTRECSSVSQRTKCPDHEEKTVKGDSMSIKSFLTHQATDVSSIMESAVTNAPPTATRQHPADRYNLETLGTPKEPNMFASSTNPLALRPPKPTFQLKPLNSLAANKRRPTPIITIPANGLTSHPNMSVENLTTPTFSKTEAEIFEEGSLGRSHGKVKTPNRGSLKQVLQRGSRYLSLSEKTFKKSPTKD</sequence>
<protein>
    <submittedName>
        <fullName evidence="3">Uncharacterized protein</fullName>
    </submittedName>
</protein>
<evidence type="ECO:0000256" key="1">
    <source>
        <dbReference type="SAM" id="MobiDB-lite"/>
    </source>
</evidence>
<feature type="region of interest" description="Disordered" evidence="1">
    <location>
        <begin position="661"/>
        <end position="685"/>
    </location>
</feature>
<keyword evidence="2" id="KW-0812">Transmembrane</keyword>
<feature type="compositionally biased region" description="Polar residues" evidence="1">
    <location>
        <begin position="518"/>
        <end position="527"/>
    </location>
</feature>
<dbReference type="Proteomes" id="UP000268162">
    <property type="component" value="Unassembled WGS sequence"/>
</dbReference>
<feature type="transmembrane region" description="Helical" evidence="2">
    <location>
        <begin position="405"/>
        <end position="429"/>
    </location>
</feature>
<dbReference type="EMBL" id="ML003107">
    <property type="protein sequence ID" value="RKP34691.1"/>
    <property type="molecule type" value="Genomic_DNA"/>
</dbReference>
<feature type="compositionally biased region" description="Low complexity" evidence="1">
    <location>
        <begin position="483"/>
        <end position="492"/>
    </location>
</feature>
<gene>
    <name evidence="3" type="ORF">BJ085DRAFT_41412</name>
</gene>
<feature type="transmembrane region" description="Helical" evidence="2">
    <location>
        <begin position="287"/>
        <end position="310"/>
    </location>
</feature>
<feature type="transmembrane region" description="Helical" evidence="2">
    <location>
        <begin position="322"/>
        <end position="348"/>
    </location>
</feature>
<dbReference type="OrthoDB" id="5713523at2759"/>
<feature type="transmembrane region" description="Helical" evidence="2">
    <location>
        <begin position="216"/>
        <end position="245"/>
    </location>
</feature>